<evidence type="ECO:0000256" key="2">
    <source>
        <dbReference type="SAM" id="MobiDB-lite"/>
    </source>
</evidence>
<evidence type="ECO:0000313" key="4">
    <source>
        <dbReference type="EMBL" id="KIO23892.1"/>
    </source>
</evidence>
<feature type="region of interest" description="Disordered" evidence="2">
    <location>
        <begin position="81"/>
        <end position="136"/>
    </location>
</feature>
<dbReference type="InterPro" id="IPR013883">
    <property type="entry name" value="TF_Iwr1_dom"/>
</dbReference>
<evidence type="ECO:0000259" key="3">
    <source>
        <dbReference type="Pfam" id="PF08574"/>
    </source>
</evidence>
<reference evidence="4 5" key="1">
    <citation type="submission" date="2014-04" db="EMBL/GenBank/DDBJ databases">
        <authorList>
            <consortium name="DOE Joint Genome Institute"/>
            <person name="Kuo A."/>
            <person name="Girlanda M."/>
            <person name="Perotto S."/>
            <person name="Kohler A."/>
            <person name="Nagy L.G."/>
            <person name="Floudas D."/>
            <person name="Copeland A."/>
            <person name="Barry K.W."/>
            <person name="Cichocki N."/>
            <person name="Veneault-Fourrey C."/>
            <person name="LaButti K."/>
            <person name="Lindquist E.A."/>
            <person name="Lipzen A."/>
            <person name="Lundell T."/>
            <person name="Morin E."/>
            <person name="Murat C."/>
            <person name="Sun H."/>
            <person name="Tunlid A."/>
            <person name="Henrissat B."/>
            <person name="Grigoriev I.V."/>
            <person name="Hibbett D.S."/>
            <person name="Martin F."/>
            <person name="Nordberg H.P."/>
            <person name="Cantor M.N."/>
            <person name="Hua S.X."/>
        </authorList>
    </citation>
    <scope>NUCLEOTIDE SEQUENCE [LARGE SCALE GENOMIC DNA]</scope>
    <source>
        <strain evidence="4 5">MUT 4182</strain>
    </source>
</reference>
<evidence type="ECO:0000256" key="1">
    <source>
        <dbReference type="ARBA" id="ARBA00010218"/>
    </source>
</evidence>
<dbReference type="GO" id="GO:0006606">
    <property type="term" value="P:protein import into nucleus"/>
    <property type="evidence" value="ECO:0007669"/>
    <property type="project" value="InterPro"/>
</dbReference>
<feature type="compositionally biased region" description="Polar residues" evidence="2">
    <location>
        <begin position="104"/>
        <end position="136"/>
    </location>
</feature>
<dbReference type="STRING" id="1051891.A0A0C3LR81"/>
<dbReference type="InterPro" id="IPR040150">
    <property type="entry name" value="Iwr1"/>
</dbReference>
<feature type="region of interest" description="Disordered" evidence="2">
    <location>
        <begin position="300"/>
        <end position="350"/>
    </location>
</feature>
<keyword evidence="5" id="KW-1185">Reference proteome</keyword>
<reference evidence="5" key="2">
    <citation type="submission" date="2015-01" db="EMBL/GenBank/DDBJ databases">
        <title>Evolutionary Origins and Diversification of the Mycorrhizal Mutualists.</title>
        <authorList>
            <consortium name="DOE Joint Genome Institute"/>
            <consortium name="Mycorrhizal Genomics Consortium"/>
            <person name="Kohler A."/>
            <person name="Kuo A."/>
            <person name="Nagy L.G."/>
            <person name="Floudas D."/>
            <person name="Copeland A."/>
            <person name="Barry K.W."/>
            <person name="Cichocki N."/>
            <person name="Veneault-Fourrey C."/>
            <person name="LaButti K."/>
            <person name="Lindquist E.A."/>
            <person name="Lipzen A."/>
            <person name="Lundell T."/>
            <person name="Morin E."/>
            <person name="Murat C."/>
            <person name="Riley R."/>
            <person name="Ohm R."/>
            <person name="Sun H."/>
            <person name="Tunlid A."/>
            <person name="Henrissat B."/>
            <person name="Grigoriev I.V."/>
            <person name="Hibbett D.S."/>
            <person name="Martin F."/>
        </authorList>
    </citation>
    <scope>NUCLEOTIDE SEQUENCE [LARGE SCALE GENOMIC DNA]</scope>
    <source>
        <strain evidence="5">MUT 4182</strain>
    </source>
</reference>
<gene>
    <name evidence="4" type="ORF">M407DRAFT_26689</name>
</gene>
<feature type="domain" description="Transcription factor Iwr1" evidence="3">
    <location>
        <begin position="256"/>
        <end position="329"/>
    </location>
</feature>
<feature type="region of interest" description="Disordered" evidence="2">
    <location>
        <begin position="230"/>
        <end position="253"/>
    </location>
</feature>
<accession>A0A0C3LR81</accession>
<name>A0A0C3LR81_9AGAM</name>
<feature type="compositionally biased region" description="Acidic residues" evidence="2">
    <location>
        <begin position="326"/>
        <end position="339"/>
    </location>
</feature>
<dbReference type="Pfam" id="PF08574">
    <property type="entry name" value="Iwr1"/>
    <property type="match status" value="1"/>
</dbReference>
<dbReference type="Proteomes" id="UP000054248">
    <property type="component" value="Unassembled WGS sequence"/>
</dbReference>
<dbReference type="PANTHER" id="PTHR28063:SF1">
    <property type="entry name" value="RNA POLYMERASE II NUCLEAR LOCALIZATION PROTEIN IWR1"/>
    <property type="match status" value="1"/>
</dbReference>
<dbReference type="AlphaFoldDB" id="A0A0C3LR81"/>
<protein>
    <recommendedName>
        <fullName evidence="3">Transcription factor Iwr1 domain-containing protein</fullName>
    </recommendedName>
</protein>
<dbReference type="OrthoDB" id="6255506at2759"/>
<evidence type="ECO:0000313" key="5">
    <source>
        <dbReference type="Proteomes" id="UP000054248"/>
    </source>
</evidence>
<sequence length="350" mass="38178">MEQQLPASGNVFIRLKRKRQDEPATHLVAEIAARGTKRMRDMVIAPGVFTHVGTVEDSAMFDDTKFMEDLNQRVNVLAQASPVSTPAASEPSAEKSTPADGPMSISSTPAPISPVASTSAPNRTFSPTKPNATPKTFTIVPKPAIFAKGAQPSRRPTAPPVVRSTAELAAAAAAAAVPATLPSYTFYEAVADEDAAPSGETEDEDPSMAEFNSMVSDYLKINNISLAEPKPSSRAVSPSLLSPTDEKKLPNDSSTEDYVYDVFYFALKDINDVNELMAREAGSIATLRGLPEEFTEYFVEEGSDDSVKDEADEDSNEEDYYRNDYPDSEDEIIDDEEDVDRGWRPWQYDD</sequence>
<organism evidence="4 5">
    <name type="scientific">Tulasnella calospora MUT 4182</name>
    <dbReference type="NCBI Taxonomy" id="1051891"/>
    <lineage>
        <taxon>Eukaryota</taxon>
        <taxon>Fungi</taxon>
        <taxon>Dikarya</taxon>
        <taxon>Basidiomycota</taxon>
        <taxon>Agaricomycotina</taxon>
        <taxon>Agaricomycetes</taxon>
        <taxon>Cantharellales</taxon>
        <taxon>Tulasnellaceae</taxon>
        <taxon>Tulasnella</taxon>
    </lineage>
</organism>
<dbReference type="HOGENOM" id="CLU_052837_0_0_1"/>
<dbReference type="PANTHER" id="PTHR28063">
    <property type="entry name" value="RNA POLYMERASE II NUCLEAR LOCALIZATION PROTEIN IWR1"/>
    <property type="match status" value="1"/>
</dbReference>
<proteinExistence type="inferred from homology"/>
<comment type="similarity">
    <text evidence="1">Belongs to the IWR1/SLC7A6OS family.</text>
</comment>
<dbReference type="EMBL" id="KN823073">
    <property type="protein sequence ID" value="KIO23892.1"/>
    <property type="molecule type" value="Genomic_DNA"/>
</dbReference>